<dbReference type="AlphaFoldDB" id="A0A9Q3F747"/>
<reference evidence="2" key="1">
    <citation type="submission" date="2021-03" db="EMBL/GenBank/DDBJ databases">
        <title>Draft genome sequence of rust myrtle Austropuccinia psidii MF-1, a brazilian biotype.</title>
        <authorList>
            <person name="Quecine M.C."/>
            <person name="Pachon D.M.R."/>
            <person name="Bonatelli M.L."/>
            <person name="Correr F.H."/>
            <person name="Franceschini L.M."/>
            <person name="Leite T.F."/>
            <person name="Margarido G.R.A."/>
            <person name="Almeida C.A."/>
            <person name="Ferrarezi J.A."/>
            <person name="Labate C.A."/>
        </authorList>
    </citation>
    <scope>NUCLEOTIDE SEQUENCE</scope>
    <source>
        <strain evidence="2">MF-1</strain>
    </source>
</reference>
<dbReference type="Proteomes" id="UP000765509">
    <property type="component" value="Unassembled WGS sequence"/>
</dbReference>
<proteinExistence type="predicted"/>
<evidence type="ECO:0000313" key="2">
    <source>
        <dbReference type="EMBL" id="MBW0533939.1"/>
    </source>
</evidence>
<accession>A0A9Q3F747</accession>
<organism evidence="2 3">
    <name type="scientific">Austropuccinia psidii MF-1</name>
    <dbReference type="NCBI Taxonomy" id="1389203"/>
    <lineage>
        <taxon>Eukaryota</taxon>
        <taxon>Fungi</taxon>
        <taxon>Dikarya</taxon>
        <taxon>Basidiomycota</taxon>
        <taxon>Pucciniomycotina</taxon>
        <taxon>Pucciniomycetes</taxon>
        <taxon>Pucciniales</taxon>
        <taxon>Sphaerophragmiaceae</taxon>
        <taxon>Austropuccinia</taxon>
    </lineage>
</organism>
<comment type="caution">
    <text evidence="2">The sequence shown here is derived from an EMBL/GenBank/DDBJ whole genome shotgun (WGS) entry which is preliminary data.</text>
</comment>
<protein>
    <recommendedName>
        <fullName evidence="1">Reverse transcriptase Ty1/copia-type domain-containing protein</fullName>
    </recommendedName>
</protein>
<keyword evidence="3" id="KW-1185">Reference proteome</keyword>
<dbReference type="EMBL" id="AVOT02038970">
    <property type="protein sequence ID" value="MBW0533939.1"/>
    <property type="molecule type" value="Genomic_DNA"/>
</dbReference>
<name>A0A9Q3F747_9BASI</name>
<dbReference type="Pfam" id="PF07727">
    <property type="entry name" value="RVT_2"/>
    <property type="match status" value="1"/>
</dbReference>
<evidence type="ECO:0000259" key="1">
    <source>
        <dbReference type="Pfam" id="PF07727"/>
    </source>
</evidence>
<dbReference type="InterPro" id="IPR013103">
    <property type="entry name" value="RVT_2"/>
</dbReference>
<sequence>MRADALLSLADITPQTFKGELQSPEKDSWMASIDKELSSMDNLIVWEVIEQQDSYQLFRTTWVFEIKINHLNKMTGYIAQLCAQGFTQTQRIDFEKTYTPTGNLSSLQTSISFTASKNLTFHQINIQSEFLNAPLP</sequence>
<feature type="domain" description="Reverse transcriptase Ty1/copia-type" evidence="1">
    <location>
        <begin position="45"/>
        <end position="134"/>
    </location>
</feature>
<evidence type="ECO:0000313" key="3">
    <source>
        <dbReference type="Proteomes" id="UP000765509"/>
    </source>
</evidence>
<gene>
    <name evidence="2" type="ORF">O181_073654</name>
</gene>